<sequence length="467" mass="54178">MKLRNRQQLNAHKKIPCRLNEFEENENNIESAPIFNNLESKIPPKKKLLMLDTNKNEIDNSNLLDFNEKKEFSKLKMLNSSSSSSSSFESFDNFYTPDQEIFSLKNNKKIKLNDEFFLITPNTSSSPRRKYLTAVDFVTVDKEDIYFERDRLENLCESFAELKLNSISQSLCSASLIGVNVLFYWGLCSSLTESLNIDIPDNIKYSFIKVYKYSGVIGKVSPTVQFEFSMKINSLKIDKNFNKKISNALTDYKIKKVYGNFIYNIVLNISKNLGQISQEILQYYNFSSSFQKTSVIPLYNKMSPLKQFLIAIVKVIKQSIIDDICNEDEMIFLEAIENTQLYRSPLDCTGQSLVLKILPLFNFEKIEMEKKNCILQLVRILQLEVNEVCKKVLSNKNFEKAFKQTCCLGLICGFNNEVKFQMDYIVDIQSGQFGKFYFVFRLGCDVDFVFDKIIDINEFVLRPVDVF</sequence>
<reference evidence="1" key="1">
    <citation type="submission" date="2020-05" db="EMBL/GenBank/DDBJ databases">
        <title>Phylogenomic resolution of chytrid fungi.</title>
        <authorList>
            <person name="Stajich J.E."/>
            <person name="Amses K."/>
            <person name="Simmons R."/>
            <person name="Seto K."/>
            <person name="Myers J."/>
            <person name="Bonds A."/>
            <person name="Quandt C.A."/>
            <person name="Barry K."/>
            <person name="Liu P."/>
            <person name="Grigoriev I."/>
            <person name="Longcore J.E."/>
            <person name="James T.Y."/>
        </authorList>
    </citation>
    <scope>NUCLEOTIDE SEQUENCE</scope>
    <source>
        <strain evidence="1">JEL0476</strain>
    </source>
</reference>
<protein>
    <submittedName>
        <fullName evidence="1">Uncharacterized protein</fullName>
    </submittedName>
</protein>
<dbReference type="Proteomes" id="UP001211065">
    <property type="component" value="Unassembled WGS sequence"/>
</dbReference>
<accession>A0AAD5XWI9</accession>
<evidence type="ECO:0000313" key="2">
    <source>
        <dbReference type="Proteomes" id="UP001211065"/>
    </source>
</evidence>
<dbReference type="EMBL" id="JADGJW010001858">
    <property type="protein sequence ID" value="KAJ3200658.1"/>
    <property type="molecule type" value="Genomic_DNA"/>
</dbReference>
<gene>
    <name evidence="1" type="ORF">HK099_002558</name>
</gene>
<dbReference type="AlphaFoldDB" id="A0AAD5XWI9"/>
<keyword evidence="2" id="KW-1185">Reference proteome</keyword>
<proteinExistence type="predicted"/>
<organism evidence="1 2">
    <name type="scientific">Clydaea vesicula</name>
    <dbReference type="NCBI Taxonomy" id="447962"/>
    <lineage>
        <taxon>Eukaryota</taxon>
        <taxon>Fungi</taxon>
        <taxon>Fungi incertae sedis</taxon>
        <taxon>Chytridiomycota</taxon>
        <taxon>Chytridiomycota incertae sedis</taxon>
        <taxon>Chytridiomycetes</taxon>
        <taxon>Lobulomycetales</taxon>
        <taxon>Lobulomycetaceae</taxon>
        <taxon>Clydaea</taxon>
    </lineage>
</organism>
<name>A0AAD5XWI9_9FUNG</name>
<evidence type="ECO:0000313" key="1">
    <source>
        <dbReference type="EMBL" id="KAJ3200658.1"/>
    </source>
</evidence>
<comment type="caution">
    <text evidence="1">The sequence shown here is derived from an EMBL/GenBank/DDBJ whole genome shotgun (WGS) entry which is preliminary data.</text>
</comment>